<accession>A0A067TIF8</accession>
<evidence type="ECO:0000256" key="1">
    <source>
        <dbReference type="SAM" id="MobiDB-lite"/>
    </source>
</evidence>
<dbReference type="InterPro" id="IPR025187">
    <property type="entry name" value="DUF4112"/>
</dbReference>
<dbReference type="STRING" id="685588.A0A067TIF8"/>
<organism evidence="3 4">
    <name type="scientific">Galerina marginata (strain CBS 339.88)</name>
    <dbReference type="NCBI Taxonomy" id="685588"/>
    <lineage>
        <taxon>Eukaryota</taxon>
        <taxon>Fungi</taxon>
        <taxon>Dikarya</taxon>
        <taxon>Basidiomycota</taxon>
        <taxon>Agaricomycotina</taxon>
        <taxon>Agaricomycetes</taxon>
        <taxon>Agaricomycetidae</taxon>
        <taxon>Agaricales</taxon>
        <taxon>Agaricineae</taxon>
        <taxon>Strophariaceae</taxon>
        <taxon>Galerina</taxon>
    </lineage>
</organism>
<feature type="compositionally biased region" description="Polar residues" evidence="1">
    <location>
        <begin position="241"/>
        <end position="255"/>
    </location>
</feature>
<dbReference type="Proteomes" id="UP000027222">
    <property type="component" value="Unassembled WGS sequence"/>
</dbReference>
<keyword evidence="2" id="KW-1133">Transmembrane helix</keyword>
<dbReference type="EMBL" id="KL142374">
    <property type="protein sequence ID" value="KDR78768.1"/>
    <property type="molecule type" value="Genomic_DNA"/>
</dbReference>
<evidence type="ECO:0000313" key="3">
    <source>
        <dbReference type="EMBL" id="KDR78768.1"/>
    </source>
</evidence>
<dbReference type="Pfam" id="PF13430">
    <property type="entry name" value="DUF4112"/>
    <property type="match status" value="1"/>
</dbReference>
<evidence type="ECO:0008006" key="5">
    <source>
        <dbReference type="Google" id="ProtNLM"/>
    </source>
</evidence>
<keyword evidence="4" id="KW-1185">Reference proteome</keyword>
<feature type="compositionally biased region" description="Low complexity" evidence="1">
    <location>
        <begin position="256"/>
        <end position="271"/>
    </location>
</feature>
<keyword evidence="2" id="KW-0812">Transmembrane</keyword>
<keyword evidence="2" id="KW-0472">Membrane</keyword>
<evidence type="ECO:0000313" key="4">
    <source>
        <dbReference type="Proteomes" id="UP000027222"/>
    </source>
</evidence>
<gene>
    <name evidence="3" type="ORF">GALMADRAFT_244317</name>
</gene>
<dbReference type="AlphaFoldDB" id="A0A067TIF8"/>
<evidence type="ECO:0000256" key="2">
    <source>
        <dbReference type="SAM" id="Phobius"/>
    </source>
</evidence>
<reference evidence="4" key="1">
    <citation type="journal article" date="2014" name="Proc. Natl. Acad. Sci. U.S.A.">
        <title>Extensive sampling of basidiomycete genomes demonstrates inadequacy of the white-rot/brown-rot paradigm for wood decay fungi.</title>
        <authorList>
            <person name="Riley R."/>
            <person name="Salamov A.A."/>
            <person name="Brown D.W."/>
            <person name="Nagy L.G."/>
            <person name="Floudas D."/>
            <person name="Held B.W."/>
            <person name="Levasseur A."/>
            <person name="Lombard V."/>
            <person name="Morin E."/>
            <person name="Otillar R."/>
            <person name="Lindquist E.A."/>
            <person name="Sun H."/>
            <person name="LaButti K.M."/>
            <person name="Schmutz J."/>
            <person name="Jabbour D."/>
            <person name="Luo H."/>
            <person name="Baker S.E."/>
            <person name="Pisabarro A.G."/>
            <person name="Walton J.D."/>
            <person name="Blanchette R.A."/>
            <person name="Henrissat B."/>
            <person name="Martin F."/>
            <person name="Cullen D."/>
            <person name="Hibbett D.S."/>
            <person name="Grigoriev I.V."/>
        </authorList>
    </citation>
    <scope>NUCLEOTIDE SEQUENCE [LARGE SCALE GENOMIC DNA]</scope>
    <source>
        <strain evidence="4">CBS 339.88</strain>
    </source>
</reference>
<dbReference type="OrthoDB" id="2103474at2759"/>
<proteinExistence type="predicted"/>
<feature type="transmembrane region" description="Helical" evidence="2">
    <location>
        <begin position="124"/>
        <end position="143"/>
    </location>
</feature>
<dbReference type="PANTHER" id="PTHR35519:SF2">
    <property type="entry name" value="PH DOMAIN PROTEIN"/>
    <property type="match status" value="1"/>
</dbReference>
<name>A0A067TIF8_GALM3</name>
<sequence>MTALLGTAGKKLFEKHLEQYAPSDPLYEVYTDDRGRQKRRKRAIPPGLSKRDARILRTLMTRAHRLDKGFSILGMRFGYTFIIGLVPLVGDFADIGLNYLFILRPAQKLDLPGWLLRRMLMNNAVSAGVGLVPFVGDVFLASFKANSRNVALVEEFLRIRGEEFIKMGGVHEEDQSTGWGWLGKRKTKGAVAQPALSKSDVEQVKPGAGMTGPELKDSLVDVPPPPVGSTSKSEKPLKKGTTVSTTAIAPSSNNMGSSSSSRSSGFSFFGSRSKKSKDVTAPGALPARGDKGRFVEGVDAMPGALPN</sequence>
<protein>
    <recommendedName>
        <fullName evidence="5">PH domain-containing protein</fullName>
    </recommendedName>
</protein>
<feature type="transmembrane region" description="Helical" evidence="2">
    <location>
        <begin position="77"/>
        <end position="103"/>
    </location>
</feature>
<dbReference type="PANTHER" id="PTHR35519">
    <property type="entry name" value="MEMBRANE PROTEINS"/>
    <property type="match status" value="1"/>
</dbReference>
<feature type="region of interest" description="Disordered" evidence="1">
    <location>
        <begin position="192"/>
        <end position="307"/>
    </location>
</feature>
<dbReference type="HOGENOM" id="CLU_067862_2_1_1"/>